<keyword evidence="7" id="KW-0259">Enterobactin biosynthesis</keyword>
<keyword evidence="15" id="KW-1185">Reference proteome</keyword>
<dbReference type="GO" id="GO:0016740">
    <property type="term" value="F:transferase activity"/>
    <property type="evidence" value="ECO:0007669"/>
    <property type="project" value="UniProtKB-KW"/>
</dbReference>
<reference evidence="14 15" key="1">
    <citation type="journal article" date="2020" name="Insects">
        <title>Bacteria Belonging to Pseudomonas typographi sp. nov. from the Bark Beetle Ips typographus Have Genomic Potential to Aid in the Host Ecology.</title>
        <authorList>
            <person name="Peral-Aranega E."/>
            <person name="Saati-Santamaria Z."/>
            <person name="Kolarik M."/>
            <person name="Rivas R."/>
            <person name="Garcia-Fraile P."/>
        </authorList>
    </citation>
    <scope>NUCLEOTIDE SEQUENCE [LARGE SCALE GENOMIC DNA]</scope>
    <source>
        <strain evidence="14 15">CA3A</strain>
    </source>
</reference>
<comment type="pathway">
    <text evidence="2">Siderophore biosynthesis; enterobactin biosynthesis.</text>
</comment>
<evidence type="ECO:0000256" key="5">
    <source>
        <dbReference type="ARBA" id="ARBA00019087"/>
    </source>
</evidence>
<dbReference type="Gene3D" id="3.90.470.20">
    <property type="entry name" value="4'-phosphopantetheinyl transferase domain"/>
    <property type="match status" value="1"/>
</dbReference>
<evidence type="ECO:0000256" key="1">
    <source>
        <dbReference type="ARBA" id="ARBA00003937"/>
    </source>
</evidence>
<name>A0ABR7Z1F9_9PSED</name>
<evidence type="ECO:0000259" key="12">
    <source>
        <dbReference type="Pfam" id="PF01648"/>
    </source>
</evidence>
<dbReference type="RefSeq" id="WP_190420186.1">
    <property type="nucleotide sequence ID" value="NZ_JAAOCA010000011.1"/>
</dbReference>
<dbReference type="Pfam" id="PF17837">
    <property type="entry name" value="4PPT_N"/>
    <property type="match status" value="1"/>
</dbReference>
<comment type="catalytic activity">
    <reaction evidence="11">
        <text>apo-[peptidyl-carrier protein] + CoA = holo-[peptidyl-carrier protein] + adenosine 3',5'-bisphosphate + H(+)</text>
        <dbReference type="Rhea" id="RHEA:46228"/>
        <dbReference type="Rhea" id="RHEA-COMP:11479"/>
        <dbReference type="Rhea" id="RHEA-COMP:11480"/>
        <dbReference type="ChEBI" id="CHEBI:15378"/>
        <dbReference type="ChEBI" id="CHEBI:29999"/>
        <dbReference type="ChEBI" id="CHEBI:57287"/>
        <dbReference type="ChEBI" id="CHEBI:58343"/>
        <dbReference type="ChEBI" id="CHEBI:64479"/>
    </reaction>
</comment>
<sequence>MAPPNCCSPLHTHWPLPEPLPGAVLVSCGFTPAHLQPGDFATYGIAPPPSIQRSVAKRQAEFLAGRLCARQAVQAVAGVPWVAPIGEDRAPVWPPGISASITHGGGWAACVAAPAKQWLGLGLDVEQLLPAERARRLAGEILTPAELARLPTDDATAALAITLTFSLKESLFKALYPQVLQRFYFEHAELLEWSAQGQAHLRLLADLGTGWPAGAVLRGQFQVAGGRLLSLVAVPAPA</sequence>
<evidence type="ECO:0000256" key="6">
    <source>
        <dbReference type="ARBA" id="ARBA00022679"/>
    </source>
</evidence>
<evidence type="ECO:0000256" key="2">
    <source>
        <dbReference type="ARBA" id="ARBA00004993"/>
    </source>
</evidence>
<dbReference type="Proteomes" id="UP000805841">
    <property type="component" value="Unassembled WGS sequence"/>
</dbReference>
<evidence type="ECO:0000256" key="10">
    <source>
        <dbReference type="ARBA" id="ARBA00049176"/>
    </source>
</evidence>
<comment type="caution">
    <text evidence="14">The sequence shown here is derived from an EMBL/GenBank/DDBJ whole genome shotgun (WGS) entry which is preliminary data.</text>
</comment>
<comment type="subunit">
    <text evidence="4">EntB, EntD, EntE, and EntF form a multienzyme complex called enterobactin synthase.</text>
</comment>
<dbReference type="InterPro" id="IPR003542">
    <property type="entry name" value="Enbac_synth_compD-like"/>
</dbReference>
<dbReference type="PRINTS" id="PR01399">
    <property type="entry name" value="ENTSNTHTASED"/>
</dbReference>
<comment type="similarity">
    <text evidence="3">Belongs to the P-Pant transferase superfamily. EntD family.</text>
</comment>
<comment type="catalytic activity">
    <reaction evidence="10">
        <text>apo-[aryl-carrier protein] + CoA = holo-[aryl-carrier protein] + adenosine 3',5'-bisphosphate + H(+)</text>
        <dbReference type="Rhea" id="RHEA:48404"/>
        <dbReference type="Rhea" id="RHEA-COMP:15903"/>
        <dbReference type="Rhea" id="RHEA-COMP:17557"/>
        <dbReference type="ChEBI" id="CHEBI:15378"/>
        <dbReference type="ChEBI" id="CHEBI:29999"/>
        <dbReference type="ChEBI" id="CHEBI:57287"/>
        <dbReference type="ChEBI" id="CHEBI:58343"/>
        <dbReference type="ChEBI" id="CHEBI:64479"/>
    </reaction>
</comment>
<gene>
    <name evidence="14" type="ORF">HAQ05_10595</name>
</gene>
<protein>
    <recommendedName>
        <fullName evidence="5">Enterobactin synthase component D</fullName>
    </recommendedName>
    <alternativeName>
        <fullName evidence="8">4'-phosphopantetheinyl transferase EntD</fullName>
    </alternativeName>
    <alternativeName>
        <fullName evidence="9">Enterochelin synthase D</fullName>
    </alternativeName>
</protein>
<evidence type="ECO:0000313" key="15">
    <source>
        <dbReference type="Proteomes" id="UP000805841"/>
    </source>
</evidence>
<evidence type="ECO:0000256" key="11">
    <source>
        <dbReference type="ARBA" id="ARBA00049191"/>
    </source>
</evidence>
<keyword evidence="6 14" id="KW-0808">Transferase</keyword>
<comment type="function">
    <text evidence="1">Involved in the biosynthesis of the siderophore enterobactin (enterochelin), which is a macrocyclic trimeric lactone of N-(2,3-dihydroxybenzoyl)-serine. The serine trilactone serves as a scaffolding for the three catechol functionalities that provide hexadentate coordination for the tightly ligated iron(2+) atoms. Plays an essential role in the assembly of the enterobactin by catalyzing the transfer of the 4'-phosphopantetheine (Ppant) moiety from coenzyme A to the apo-domains of both EntB (ArCP domain) and EntF (PCP domain) to yield their holo-forms which make them competent for the activation of 2,3-dihydroxybenzoate (DHB) and L-serine, respectively.</text>
</comment>
<dbReference type="SUPFAM" id="SSF56214">
    <property type="entry name" value="4'-phosphopantetheinyl transferase"/>
    <property type="match status" value="1"/>
</dbReference>
<dbReference type="PANTHER" id="PTHR38096">
    <property type="entry name" value="ENTEROBACTIN SYNTHASE COMPONENT D"/>
    <property type="match status" value="1"/>
</dbReference>
<dbReference type="Pfam" id="PF01648">
    <property type="entry name" value="ACPS"/>
    <property type="match status" value="1"/>
</dbReference>
<evidence type="ECO:0000256" key="7">
    <source>
        <dbReference type="ARBA" id="ARBA00023191"/>
    </source>
</evidence>
<accession>A0ABR7Z1F9</accession>
<proteinExistence type="inferred from homology"/>
<dbReference type="InterPro" id="IPR037143">
    <property type="entry name" value="4-PPantetheinyl_Trfase_dom_sf"/>
</dbReference>
<feature type="domain" description="4'-phosphopantetheinyl transferase N-terminal" evidence="13">
    <location>
        <begin position="50"/>
        <end position="113"/>
    </location>
</feature>
<evidence type="ECO:0000256" key="9">
    <source>
        <dbReference type="ARBA" id="ARBA00031996"/>
    </source>
</evidence>
<dbReference type="PANTHER" id="PTHR38096:SF1">
    <property type="entry name" value="ENTEROBACTIN SYNTHASE COMPONENT D"/>
    <property type="match status" value="1"/>
</dbReference>
<dbReference type="InterPro" id="IPR008278">
    <property type="entry name" value="4-PPantetheinyl_Trfase_dom"/>
</dbReference>
<feature type="domain" description="4'-phosphopantetheinyl transferase" evidence="12">
    <location>
        <begin position="120"/>
        <end position="211"/>
    </location>
</feature>
<organism evidence="14 15">
    <name type="scientific">Pseudomonas typographi</name>
    <dbReference type="NCBI Taxonomy" id="2715964"/>
    <lineage>
        <taxon>Bacteria</taxon>
        <taxon>Pseudomonadati</taxon>
        <taxon>Pseudomonadota</taxon>
        <taxon>Gammaproteobacteria</taxon>
        <taxon>Pseudomonadales</taxon>
        <taxon>Pseudomonadaceae</taxon>
        <taxon>Pseudomonas</taxon>
    </lineage>
</organism>
<evidence type="ECO:0000256" key="3">
    <source>
        <dbReference type="ARBA" id="ARBA00008342"/>
    </source>
</evidence>
<dbReference type="EMBL" id="JAAOCA010000011">
    <property type="protein sequence ID" value="MBD1599151.1"/>
    <property type="molecule type" value="Genomic_DNA"/>
</dbReference>
<dbReference type="InterPro" id="IPR041354">
    <property type="entry name" value="4PPT_N"/>
</dbReference>
<evidence type="ECO:0000259" key="13">
    <source>
        <dbReference type="Pfam" id="PF17837"/>
    </source>
</evidence>
<evidence type="ECO:0000256" key="4">
    <source>
        <dbReference type="ARBA" id="ARBA00011503"/>
    </source>
</evidence>
<evidence type="ECO:0000313" key="14">
    <source>
        <dbReference type="EMBL" id="MBD1599151.1"/>
    </source>
</evidence>
<evidence type="ECO:0000256" key="8">
    <source>
        <dbReference type="ARBA" id="ARBA00029894"/>
    </source>
</evidence>